<protein>
    <submittedName>
        <fullName evidence="5">Glutathione-dependent formaldehyde-activating enzyme</fullName>
    </submittedName>
</protein>
<evidence type="ECO:0000256" key="1">
    <source>
        <dbReference type="ARBA" id="ARBA00005495"/>
    </source>
</evidence>
<keyword evidence="3" id="KW-0862">Zinc</keyword>
<dbReference type="InterPro" id="IPR006913">
    <property type="entry name" value="CENP-V/GFA"/>
</dbReference>
<evidence type="ECO:0000259" key="4">
    <source>
        <dbReference type="Pfam" id="PF04828"/>
    </source>
</evidence>
<keyword evidence="6" id="KW-1185">Reference proteome</keyword>
<feature type="domain" description="CENP-V/GFA" evidence="4">
    <location>
        <begin position="2"/>
        <end position="74"/>
    </location>
</feature>
<evidence type="ECO:0000256" key="2">
    <source>
        <dbReference type="ARBA" id="ARBA00022723"/>
    </source>
</evidence>
<comment type="similarity">
    <text evidence="1">Belongs to the Gfa family.</text>
</comment>
<evidence type="ECO:0000256" key="3">
    <source>
        <dbReference type="ARBA" id="ARBA00022833"/>
    </source>
</evidence>
<dbReference type="Pfam" id="PF04828">
    <property type="entry name" value="GFA"/>
    <property type="match status" value="1"/>
</dbReference>
<accession>A0A1H7YDN1</accession>
<dbReference type="Proteomes" id="UP000199585">
    <property type="component" value="Unassembled WGS sequence"/>
</dbReference>
<dbReference type="InterPro" id="IPR011057">
    <property type="entry name" value="Mss4-like_sf"/>
</dbReference>
<dbReference type="GO" id="GO:0016846">
    <property type="term" value="F:carbon-sulfur lyase activity"/>
    <property type="evidence" value="ECO:0007669"/>
    <property type="project" value="InterPro"/>
</dbReference>
<dbReference type="EMBL" id="FOCI01000001">
    <property type="protein sequence ID" value="SEM44240.1"/>
    <property type="molecule type" value="Genomic_DNA"/>
</dbReference>
<keyword evidence="2" id="KW-0479">Metal-binding</keyword>
<proteinExistence type="inferred from homology"/>
<gene>
    <name evidence="5" type="ORF">SAMN04488003_101130</name>
</gene>
<evidence type="ECO:0000313" key="6">
    <source>
        <dbReference type="Proteomes" id="UP000199585"/>
    </source>
</evidence>
<dbReference type="STRING" id="245187.SAMN04488003_101130"/>
<name>A0A1H7YDN1_9RHOB</name>
<dbReference type="GO" id="GO:0046872">
    <property type="term" value="F:metal ion binding"/>
    <property type="evidence" value="ECO:0007669"/>
    <property type="project" value="UniProtKB-KW"/>
</dbReference>
<dbReference type="RefSeq" id="WP_245731191.1">
    <property type="nucleotide sequence ID" value="NZ_FOCI01000001.1"/>
</dbReference>
<dbReference type="AlphaFoldDB" id="A0A1H7YDN1"/>
<reference evidence="5 6" key="1">
    <citation type="submission" date="2016-10" db="EMBL/GenBank/DDBJ databases">
        <authorList>
            <person name="de Groot N.N."/>
        </authorList>
    </citation>
    <scope>NUCLEOTIDE SEQUENCE [LARGE SCALE GENOMIC DNA]</scope>
    <source>
        <strain evidence="5 6">DSM 16213</strain>
    </source>
</reference>
<evidence type="ECO:0000313" key="5">
    <source>
        <dbReference type="EMBL" id="SEM44240.1"/>
    </source>
</evidence>
<organism evidence="5 6">
    <name type="scientific">Loktanella fryxellensis</name>
    <dbReference type="NCBI Taxonomy" id="245187"/>
    <lineage>
        <taxon>Bacteria</taxon>
        <taxon>Pseudomonadati</taxon>
        <taxon>Pseudomonadota</taxon>
        <taxon>Alphaproteobacteria</taxon>
        <taxon>Rhodobacterales</taxon>
        <taxon>Roseobacteraceae</taxon>
        <taxon>Loktanella</taxon>
    </lineage>
</organism>
<dbReference type="SUPFAM" id="SSF51316">
    <property type="entry name" value="Mss4-like"/>
    <property type="match status" value="1"/>
</dbReference>
<sequence>MSASAYSLSAIVPEAGFDITAGKTTRGGRGTGPLDHRFCPRCMTWICTRIAGMGDMVNVRPTLFNDTTRAAPFVKTMIVDRMPFAVTGAAHSYAGFPAEADFPALMAAYAAQA</sequence>